<keyword evidence="6" id="KW-0862">Zinc</keyword>
<feature type="domain" description="Glycoside hydrolase family 42 N-terminal" evidence="9">
    <location>
        <begin position="41"/>
        <end position="399"/>
    </location>
</feature>
<dbReference type="SUPFAM" id="SSF51445">
    <property type="entry name" value="(Trans)glycosidases"/>
    <property type="match status" value="1"/>
</dbReference>
<evidence type="ECO:0000313" key="11">
    <source>
        <dbReference type="EMBL" id="MCE4536933.1"/>
    </source>
</evidence>
<evidence type="ECO:0000259" key="9">
    <source>
        <dbReference type="Pfam" id="PF02449"/>
    </source>
</evidence>
<keyword evidence="12" id="KW-1185">Reference proteome</keyword>
<dbReference type="SUPFAM" id="SSF52317">
    <property type="entry name" value="Class I glutamine amidotransferase-like"/>
    <property type="match status" value="1"/>
</dbReference>
<dbReference type="Gene3D" id="3.40.50.880">
    <property type="match status" value="1"/>
</dbReference>
<comment type="similarity">
    <text evidence="2">Belongs to the glycosyl hydrolase 42 family.</text>
</comment>
<dbReference type="InterPro" id="IPR003476">
    <property type="entry name" value="Glyco_hydro_42"/>
</dbReference>
<evidence type="ECO:0000259" key="10">
    <source>
        <dbReference type="Pfam" id="PF08532"/>
    </source>
</evidence>
<comment type="catalytic activity">
    <reaction evidence="1">
        <text>Hydrolysis of terminal non-reducing beta-D-galactose residues in beta-D-galactosides.</text>
        <dbReference type="EC" id="3.2.1.23"/>
    </reaction>
</comment>
<dbReference type="EC" id="3.2.1.23" evidence="3"/>
<dbReference type="Gene3D" id="3.20.20.80">
    <property type="entry name" value="Glycosidases"/>
    <property type="match status" value="1"/>
</dbReference>
<accession>A0ABS8XB68</accession>
<evidence type="ECO:0000256" key="7">
    <source>
        <dbReference type="ARBA" id="ARBA00023295"/>
    </source>
</evidence>
<dbReference type="PANTHER" id="PTHR36447:SF2">
    <property type="entry name" value="BETA-GALACTOSIDASE YESZ"/>
    <property type="match status" value="1"/>
</dbReference>
<sequence>MKPSRIHALVLALLLSAGHASAADLPPGWPGAGQLFVGTNYQPFDRSREQIERDIERMKAAGMKVVRFGDLSWDSFEPAEGQFDFRLADWIMDRMQAAGLKVLLDIPGQPAPRWLHHKYPGVDIVNAAGTRLAPAERYMDNTSDPDYRRLLVRLADTLLKRYARHPALFAVGYNNESGNGMLSYSEADRQRFIAWLQKKYGTLDALNKAWATQRWSRRFGQWDEVTLPYQDGPGAYEPNLDLRRFWSQQTIEVLELLDASRRRHAPDKPTISNLWDSAPRKGFDYLSSYRGYASYGAMGFYPGDPLYAAFEATMMRAGMDTPIWFNEFTAGGTGYYGTRGRSRMWAHFGLALGAQAVMPWTWHSHHGGEEQALFGLIDHDDRPSWKLGEFATIAKEFAQLEKLGFPRLQKPQVAIAYAFDNIIATNPPKGISNSVAPYINPGYHKQMLGAYEPLYKDNVDVAVIHIGHEDLSRYKLVIVPGMYLLDRASTDNLRKFVAAGGTALMTAQSAKVNDFNQWHTTPLPGGLTDVFGLRTNEFYNVGDVTVRYADAPDAEFKGKGLAPVEVLEPSTAQALARIVNADGQPPAITVNRFGKGQAIYLATSGQPQLLAPLYRRLYTELGIERGPATPEGVIARTVQGRAYYVNTTGDTKDIAITGTRKGLIGGQTWTGTLKLAPLGAELLDSP</sequence>
<evidence type="ECO:0000256" key="8">
    <source>
        <dbReference type="SAM" id="SignalP"/>
    </source>
</evidence>
<feature type="signal peptide" evidence="8">
    <location>
        <begin position="1"/>
        <end position="22"/>
    </location>
</feature>
<protein>
    <recommendedName>
        <fullName evidence="3">beta-galactosidase</fullName>
        <ecNumber evidence="3">3.2.1.23</ecNumber>
    </recommendedName>
</protein>
<feature type="chain" id="PRO_5046742389" description="beta-galactosidase" evidence="8">
    <location>
        <begin position="23"/>
        <end position="686"/>
    </location>
</feature>
<dbReference type="InterPro" id="IPR029062">
    <property type="entry name" value="Class_I_gatase-like"/>
</dbReference>
<evidence type="ECO:0000256" key="5">
    <source>
        <dbReference type="ARBA" id="ARBA00022801"/>
    </source>
</evidence>
<evidence type="ECO:0000256" key="6">
    <source>
        <dbReference type="ARBA" id="ARBA00022833"/>
    </source>
</evidence>
<dbReference type="Proteomes" id="UP001201463">
    <property type="component" value="Unassembled WGS sequence"/>
</dbReference>
<gene>
    <name evidence="11" type="ORF">LXT12_06685</name>
</gene>
<dbReference type="CDD" id="cd03143">
    <property type="entry name" value="A4_beta-galactosidase_middle_domain"/>
    <property type="match status" value="1"/>
</dbReference>
<keyword evidence="4" id="KW-0479">Metal-binding</keyword>
<keyword evidence="7" id="KW-0326">Glycosidase</keyword>
<keyword evidence="5" id="KW-0378">Hydrolase</keyword>
<comment type="caution">
    <text evidence="11">The sequence shown here is derived from an EMBL/GenBank/DDBJ whole genome shotgun (WGS) entry which is preliminary data.</text>
</comment>
<dbReference type="InterPro" id="IPR017853">
    <property type="entry name" value="GH"/>
</dbReference>
<dbReference type="PANTHER" id="PTHR36447">
    <property type="entry name" value="BETA-GALACTOSIDASE GANA"/>
    <property type="match status" value="1"/>
</dbReference>
<dbReference type="Pfam" id="PF08532">
    <property type="entry name" value="Glyco_hydro_42M"/>
    <property type="match status" value="1"/>
</dbReference>
<keyword evidence="8" id="KW-0732">Signal</keyword>
<evidence type="ECO:0000256" key="2">
    <source>
        <dbReference type="ARBA" id="ARBA00005940"/>
    </source>
</evidence>
<dbReference type="Pfam" id="PF02449">
    <property type="entry name" value="Glyco_hydro_42"/>
    <property type="match status" value="1"/>
</dbReference>
<dbReference type="InterPro" id="IPR013529">
    <property type="entry name" value="Glyco_hydro_42_N"/>
</dbReference>
<dbReference type="InterPro" id="IPR013738">
    <property type="entry name" value="Beta_galactosidase_Trimer"/>
</dbReference>
<evidence type="ECO:0000256" key="3">
    <source>
        <dbReference type="ARBA" id="ARBA00012756"/>
    </source>
</evidence>
<evidence type="ECO:0000256" key="4">
    <source>
        <dbReference type="ARBA" id="ARBA00022723"/>
    </source>
</evidence>
<evidence type="ECO:0000313" key="12">
    <source>
        <dbReference type="Proteomes" id="UP001201463"/>
    </source>
</evidence>
<reference evidence="11 12" key="1">
    <citation type="submission" date="2021-12" db="EMBL/GenBank/DDBJ databases">
        <title>Genome seq of p7.</title>
        <authorList>
            <person name="Seo T."/>
        </authorList>
    </citation>
    <scope>NUCLEOTIDE SEQUENCE [LARGE SCALE GENOMIC DNA]</scope>
    <source>
        <strain evidence="11 12">P7</strain>
    </source>
</reference>
<evidence type="ECO:0000256" key="1">
    <source>
        <dbReference type="ARBA" id="ARBA00001412"/>
    </source>
</evidence>
<dbReference type="RefSeq" id="WP_233390644.1">
    <property type="nucleotide sequence ID" value="NZ_JAJTWT010000002.1"/>
</dbReference>
<feature type="domain" description="Beta-galactosidase trimerisation" evidence="10">
    <location>
        <begin position="412"/>
        <end position="623"/>
    </location>
</feature>
<dbReference type="EMBL" id="JAJTWT010000002">
    <property type="protein sequence ID" value="MCE4536933.1"/>
    <property type="molecule type" value="Genomic_DNA"/>
</dbReference>
<organism evidence="11 12">
    <name type="scientific">Pelomonas caseinilytica</name>
    <dbReference type="NCBI Taxonomy" id="2906763"/>
    <lineage>
        <taxon>Bacteria</taxon>
        <taxon>Pseudomonadati</taxon>
        <taxon>Pseudomonadota</taxon>
        <taxon>Betaproteobacteria</taxon>
        <taxon>Burkholderiales</taxon>
        <taxon>Sphaerotilaceae</taxon>
        <taxon>Roseateles</taxon>
    </lineage>
</organism>
<proteinExistence type="inferred from homology"/>
<name>A0ABS8XB68_9BURK</name>